<feature type="transmembrane region" description="Helical" evidence="1">
    <location>
        <begin position="256"/>
        <end position="275"/>
    </location>
</feature>
<keyword evidence="1" id="KW-0472">Membrane</keyword>
<feature type="transmembrane region" description="Helical" evidence="1">
    <location>
        <begin position="221"/>
        <end position="244"/>
    </location>
</feature>
<evidence type="ECO:0000313" key="3">
    <source>
        <dbReference type="Proteomes" id="UP000031671"/>
    </source>
</evidence>
<name>A0A0B8NX83_9VIBR</name>
<dbReference type="GO" id="GO:0009390">
    <property type="term" value="C:dimethyl sulfoxide reductase complex"/>
    <property type="evidence" value="ECO:0007669"/>
    <property type="project" value="TreeGrafter"/>
</dbReference>
<reference evidence="2 3" key="1">
    <citation type="submission" date="2015-01" db="EMBL/GenBank/DDBJ databases">
        <title>Vibrio sp. C1 JCM 19231 whole genome shotgun sequence.</title>
        <authorList>
            <person name="Sawabe T."/>
            <person name="Meirelles P."/>
            <person name="Feng G."/>
            <person name="Sayaka M."/>
            <person name="Hattori M."/>
            <person name="Ohkuma M."/>
        </authorList>
    </citation>
    <scope>NUCLEOTIDE SEQUENCE [LARGE SCALE GENOMIC DNA]</scope>
    <source>
        <strain evidence="3">JCM 19231</strain>
    </source>
</reference>
<dbReference type="GO" id="GO:0005886">
    <property type="term" value="C:plasma membrane"/>
    <property type="evidence" value="ECO:0007669"/>
    <property type="project" value="TreeGrafter"/>
</dbReference>
<dbReference type="GO" id="GO:0009389">
    <property type="term" value="F:dimethyl sulfoxide reductase activity"/>
    <property type="evidence" value="ECO:0007669"/>
    <property type="project" value="TreeGrafter"/>
</dbReference>
<reference evidence="2 3" key="2">
    <citation type="submission" date="2015-01" db="EMBL/GenBank/DDBJ databases">
        <authorList>
            <consortium name="NBRP consortium"/>
            <person name="Sawabe T."/>
            <person name="Meirelles P."/>
            <person name="Feng G."/>
            <person name="Sayaka M."/>
            <person name="Hattori M."/>
            <person name="Ohkuma M."/>
        </authorList>
    </citation>
    <scope>NUCLEOTIDE SEQUENCE [LARGE SCALE GENOMIC DNA]</scope>
    <source>
        <strain evidence="3">JCM 19231</strain>
    </source>
</reference>
<keyword evidence="1" id="KW-1133">Transmembrane helix</keyword>
<evidence type="ECO:0000256" key="1">
    <source>
        <dbReference type="SAM" id="Phobius"/>
    </source>
</evidence>
<dbReference type="EMBL" id="BBRZ01000092">
    <property type="protein sequence ID" value="GAM58551.1"/>
    <property type="molecule type" value="Genomic_DNA"/>
</dbReference>
<dbReference type="Proteomes" id="UP000031671">
    <property type="component" value="Unassembled WGS sequence"/>
</dbReference>
<dbReference type="PANTHER" id="PTHR38095:SF3">
    <property type="entry name" value="ANAEROBIC DIMETHYL SULFOXIDE REDUCTASE, SUBUNIT C"/>
    <property type="match status" value="1"/>
</dbReference>
<dbReference type="PANTHER" id="PTHR38095">
    <property type="entry name" value="ANAEROBIC DIMETHYL SULFOXIDE REDUCTASE CHAIN YNFH"/>
    <property type="match status" value="1"/>
</dbReference>
<feature type="transmembrane region" description="Helical" evidence="1">
    <location>
        <begin position="86"/>
        <end position="103"/>
    </location>
</feature>
<sequence length="281" mass="30716">MIFHEWSLIFFTVFAQTAVGAYLLVSFRALVDGHDTDKINSYKIPMFFLWAIMGVGFLFSTTHLGSPLRAFNALNQFGSAWLSNEIFFGAAFFAVGGLQWLLSVLNKGGAALQKILMFAAMALGVVFMYAMINVYMIDTVPTWNNIYTPMSFVMTMAVAGLLLSHFVFSMVDEAEFKLSRNFAMLAVLAVAMSLIVTISKANFIGDVQTSVVKASELVDGLGMYLGVQVALLLAGLLIWLLPLLNKKSVNPVNLGLALALIIGSELIGRGLFYSLHMTTGF</sequence>
<keyword evidence="1" id="KW-0812">Transmembrane</keyword>
<feature type="transmembrane region" description="Helical" evidence="1">
    <location>
        <begin position="115"/>
        <end position="137"/>
    </location>
</feature>
<feature type="transmembrane region" description="Helical" evidence="1">
    <location>
        <begin position="182"/>
        <end position="201"/>
    </location>
</feature>
<gene>
    <name evidence="2" type="ORF">JCM19231_2016</name>
</gene>
<dbReference type="AlphaFoldDB" id="A0A0B8NX83"/>
<keyword evidence="3" id="KW-1185">Reference proteome</keyword>
<dbReference type="Pfam" id="PF04976">
    <property type="entry name" value="DmsC"/>
    <property type="match status" value="1"/>
</dbReference>
<accession>A0A0B8NX83</accession>
<evidence type="ECO:0000313" key="2">
    <source>
        <dbReference type="EMBL" id="GAM58551.1"/>
    </source>
</evidence>
<protein>
    <submittedName>
        <fullName evidence="2">Anaerobic dimethyl sulfoxide reductase chain C</fullName>
    </submittedName>
</protein>
<feature type="transmembrane region" description="Helical" evidence="1">
    <location>
        <begin position="46"/>
        <end position="66"/>
    </location>
</feature>
<comment type="caution">
    <text evidence="2">The sequence shown here is derived from an EMBL/GenBank/DDBJ whole genome shotgun (WGS) entry which is preliminary data.</text>
</comment>
<organism evidence="2 3">
    <name type="scientific">Vibrio ishigakensis</name>
    <dbReference type="NCBI Taxonomy" id="1481914"/>
    <lineage>
        <taxon>Bacteria</taxon>
        <taxon>Pseudomonadati</taxon>
        <taxon>Pseudomonadota</taxon>
        <taxon>Gammaproteobacteria</taxon>
        <taxon>Vibrionales</taxon>
        <taxon>Vibrionaceae</taxon>
        <taxon>Vibrio</taxon>
    </lineage>
</organism>
<feature type="transmembrane region" description="Helical" evidence="1">
    <location>
        <begin position="6"/>
        <end position="25"/>
    </location>
</feature>
<proteinExistence type="predicted"/>
<feature type="transmembrane region" description="Helical" evidence="1">
    <location>
        <begin position="149"/>
        <end position="170"/>
    </location>
</feature>
<dbReference type="InterPro" id="IPR007059">
    <property type="entry name" value="DmsC"/>
</dbReference>
<dbReference type="GO" id="GO:0019645">
    <property type="term" value="P:anaerobic electron transport chain"/>
    <property type="evidence" value="ECO:0007669"/>
    <property type="project" value="InterPro"/>
</dbReference>
<dbReference type="RefSeq" id="WP_261835397.1">
    <property type="nucleotide sequence ID" value="NZ_AP024881.1"/>
</dbReference>